<dbReference type="SUPFAM" id="SSF56672">
    <property type="entry name" value="DNA/RNA polymerases"/>
    <property type="match status" value="1"/>
</dbReference>
<name>A0A1R1YAQ4_9FUNG</name>
<evidence type="ECO:0000313" key="2">
    <source>
        <dbReference type="EMBL" id="OMJ23940.1"/>
    </source>
</evidence>
<dbReference type="SUPFAM" id="SSF56219">
    <property type="entry name" value="DNase I-like"/>
    <property type="match status" value="1"/>
</dbReference>
<dbReference type="GO" id="GO:0003964">
    <property type="term" value="F:RNA-directed DNA polymerase activity"/>
    <property type="evidence" value="ECO:0007669"/>
    <property type="project" value="UniProtKB-KW"/>
</dbReference>
<dbReference type="EMBL" id="LSSM01001934">
    <property type="protein sequence ID" value="OMJ23940.1"/>
    <property type="molecule type" value="Genomic_DNA"/>
</dbReference>
<comment type="caution">
    <text evidence="2">The sequence shown here is derived from an EMBL/GenBank/DDBJ whole genome shotgun (WGS) entry which is preliminary data.</text>
</comment>
<dbReference type="Pfam" id="PF00078">
    <property type="entry name" value="RVT_1"/>
    <property type="match status" value="1"/>
</dbReference>
<dbReference type="PANTHER" id="PTHR47027">
    <property type="entry name" value="REVERSE TRANSCRIPTASE DOMAIN-CONTAINING PROTEIN"/>
    <property type="match status" value="1"/>
</dbReference>
<keyword evidence="3" id="KW-1185">Reference proteome</keyword>
<dbReference type="Proteomes" id="UP000187429">
    <property type="component" value="Unassembled WGS sequence"/>
</dbReference>
<dbReference type="Pfam" id="PF03372">
    <property type="entry name" value="Exo_endo_phos"/>
    <property type="match status" value="1"/>
</dbReference>
<evidence type="ECO:0000313" key="3">
    <source>
        <dbReference type="Proteomes" id="UP000187429"/>
    </source>
</evidence>
<dbReference type="InterPro" id="IPR036691">
    <property type="entry name" value="Endo/exonu/phosph_ase_sf"/>
</dbReference>
<reference evidence="3" key="1">
    <citation type="submission" date="2017-01" db="EMBL/GenBank/DDBJ databases">
        <authorList>
            <person name="Wang Y."/>
            <person name="White M."/>
            <person name="Kvist S."/>
            <person name="Moncalvo J.-M."/>
        </authorList>
    </citation>
    <scope>NUCLEOTIDE SEQUENCE [LARGE SCALE GENOMIC DNA]</scope>
    <source>
        <strain evidence="3">ID-206-W2</strain>
    </source>
</reference>
<dbReference type="InterPro" id="IPR043128">
    <property type="entry name" value="Rev_trsase/Diguanyl_cyclase"/>
</dbReference>
<dbReference type="PROSITE" id="PS50878">
    <property type="entry name" value="RT_POL"/>
    <property type="match status" value="1"/>
</dbReference>
<dbReference type="Gene3D" id="3.60.10.10">
    <property type="entry name" value="Endonuclease/exonuclease/phosphatase"/>
    <property type="match status" value="1"/>
</dbReference>
<protein>
    <submittedName>
        <fullName evidence="2">RNA-directed DNA polymerase from mobile element jockey</fullName>
    </submittedName>
</protein>
<sequence length="1074" mass="121435">MARGPKRVVETKNVLDSSKLKVMTFNIRGYVSKREEIDLFLRQYQPTLITLQETNLNAKSNRLRIQGYQTVESKSQLRAGGRGLAIGVRKELGLSISELSQSPHWMATKISGTHSSGEKLSLIVVNLHMPHQTMRRKLVIWGLTNYLRKLRSKKKKTKILLVGDFNKDIKSTVSMLNRIGIGLRRAVVSNSKGSRMNNATMGRMIDHVAYTGFANNPNYAKVLKSVDLSDHLPVIAEWNIESLKIPLPPKRIDTEKMKKQGTRFISDNRFAVLASLEPNTENLVNSVTTSIWETAEELDALKTMKAGYRRVLSNETLETIRKRRKVFKKLSKDPSLAIEYSELKEKSIQLSREDRRNNKKAEVNKACDLMLGNKSRELWSWLKRFSGRFRSSLVDGPIFNKSRQLVTDSETKAEVWAAHFEELARDSTGNSRSAEKWRDIGSDSTEVFTECDTPLSWTEIRAALKSTPNNKSPGSDGIPSEAWKLVQDEDEPTSPFAKLLLRLINGIWDAEKIPKQLDPSVVVPIPKKGDMRESNNYRGISLIPTLSKVVSKIISRRLCKIDNKYNILAKEQAGFRSREECVAQATTLYEVVRRRKISGLSTWIGFIDFAKAYDRVPHQALLRKIKNSGIRGKLYRMIEALYRSPKMCVRVGDRLSKIVEYNCGVRQGCPASPLLFDIFINDLLGGIKGVKIPGIDTEIAGLLFADDAVVLADSPAELQIALEKLSAWSHKWEMKINQEKCGIMGINSSTGMLFTVMGKHIEQVTEYKYLGVVFNNKWNNLSALKSNRKNGRKAFHSMYYFLSRKDIPTAMRVALIRTVLIPILCYGGEIFGMSATRSGTLQKVADDATRLVAGVGKSTALQRLRNELKIDDINTRVSVARERGHTKWASSKTWISELIKQPFKNRLDTWVSGTVRWKRRFLKGAENKTTAQALRARKIRNDHSKITEWVTRNNLGLTSNWMGLELAYPEHARGIRLLAKMRMGAFMTAQSLANSRFISDDYKLKCPFCNGSEADTVEHMLLRCQKWNSQRQNCIGAFIGDNTANLNLQNSGVQPLLSRLLGGELNISTSMILR</sequence>
<dbReference type="AlphaFoldDB" id="A0A1R1YAQ4"/>
<keyword evidence="2" id="KW-0695">RNA-directed DNA polymerase</keyword>
<organism evidence="2 3">
    <name type="scientific">Smittium culicis</name>
    <dbReference type="NCBI Taxonomy" id="133412"/>
    <lineage>
        <taxon>Eukaryota</taxon>
        <taxon>Fungi</taxon>
        <taxon>Fungi incertae sedis</taxon>
        <taxon>Zoopagomycota</taxon>
        <taxon>Kickxellomycotina</taxon>
        <taxon>Harpellomycetes</taxon>
        <taxon>Harpellales</taxon>
        <taxon>Legeriomycetaceae</taxon>
        <taxon>Smittium</taxon>
    </lineage>
</organism>
<gene>
    <name evidence="2" type="ORF">AYI69_g4813</name>
</gene>
<keyword evidence="2" id="KW-0548">Nucleotidyltransferase</keyword>
<accession>A0A1R1YAQ4</accession>
<dbReference type="InterPro" id="IPR005135">
    <property type="entry name" value="Endo/exonuclease/phosphatase"/>
</dbReference>
<dbReference type="InterPro" id="IPR000477">
    <property type="entry name" value="RT_dom"/>
</dbReference>
<dbReference type="Gene3D" id="3.30.70.270">
    <property type="match status" value="1"/>
</dbReference>
<dbReference type="CDD" id="cd01650">
    <property type="entry name" value="RT_nLTR_like"/>
    <property type="match status" value="1"/>
</dbReference>
<feature type="non-terminal residue" evidence="2">
    <location>
        <position position="1074"/>
    </location>
</feature>
<feature type="domain" description="Reverse transcriptase" evidence="1">
    <location>
        <begin position="506"/>
        <end position="774"/>
    </location>
</feature>
<proteinExistence type="predicted"/>
<dbReference type="InterPro" id="IPR043502">
    <property type="entry name" value="DNA/RNA_pol_sf"/>
</dbReference>
<keyword evidence="2" id="KW-0808">Transferase</keyword>
<dbReference type="OrthoDB" id="412006at2759"/>
<evidence type="ECO:0000259" key="1">
    <source>
        <dbReference type="PROSITE" id="PS50878"/>
    </source>
</evidence>
<dbReference type="PANTHER" id="PTHR47027:SF20">
    <property type="entry name" value="REVERSE TRANSCRIPTASE-LIKE PROTEIN WITH RNA-DIRECTED DNA POLYMERASE DOMAIN"/>
    <property type="match status" value="1"/>
</dbReference>